<dbReference type="EMBL" id="CP096984">
    <property type="protein sequence ID" value="URZ13809.1"/>
    <property type="molecule type" value="Genomic_DNA"/>
</dbReference>
<dbReference type="AlphaFoldDB" id="A0A1S8LCT9"/>
<dbReference type="Gene3D" id="3.20.20.370">
    <property type="entry name" value="Glycoside hydrolase/deacetylase"/>
    <property type="match status" value="1"/>
</dbReference>
<dbReference type="InterPro" id="IPR011330">
    <property type="entry name" value="Glyco_hydro/deAcase_b/a-brl"/>
</dbReference>
<reference evidence="3 4" key="1">
    <citation type="submission" date="2022-04" db="EMBL/GenBank/DDBJ databases">
        <title>Genome sequence of C. roseum typestrain.</title>
        <authorList>
            <person name="Poehlein A."/>
            <person name="Schoch T."/>
            <person name="Duerre P."/>
            <person name="Daniel R."/>
        </authorList>
    </citation>
    <scope>NUCLEOTIDE SEQUENCE [LARGE SCALE GENOMIC DNA]</scope>
    <source>
        <strain evidence="3 4">DSM 7320</strain>
        <plasmid evidence="3 4">p330</plasmid>
    </source>
</reference>
<dbReference type="Proteomes" id="UP000190951">
    <property type="component" value="Plasmid p330"/>
</dbReference>
<organism evidence="3 4">
    <name type="scientific">Clostridium felsineum</name>
    <dbReference type="NCBI Taxonomy" id="36839"/>
    <lineage>
        <taxon>Bacteria</taxon>
        <taxon>Bacillati</taxon>
        <taxon>Bacillota</taxon>
        <taxon>Clostridia</taxon>
        <taxon>Eubacteriales</taxon>
        <taxon>Clostridiaceae</taxon>
        <taxon>Clostridium</taxon>
    </lineage>
</organism>
<geneLocation type="plasmid" evidence="3 4">
    <name>p330</name>
</geneLocation>
<sequence length="246" mass="27717">MKKFLLMALTCLLLSIPCAAKAATNVKVPVLLYHVVSTNPDPSNLYQYNLTEFKKDMAYLNANGYTTLSIDQYYNILNKTIPMPNKPILLTFDDCTEDFYTNVYPVLRQYNMKATEFVITDFIDTSWHLTSNEIKTVFNNGIDIENHTTHHLDLTTLNYNQKFSAINDATAKIQAITKKTPVYCAYPYGTYDAATVSILKNLGYKAGFSVSNTLSTDSDNKYGLPRICILNGDSFDTFKSKVSIGH</sequence>
<dbReference type="STRING" id="84029.CROST_11950"/>
<keyword evidence="2" id="KW-0732">Signal</keyword>
<dbReference type="RefSeq" id="WP_077835999.1">
    <property type="nucleotide sequence ID" value="NZ_CP096984.1"/>
</dbReference>
<evidence type="ECO:0000256" key="2">
    <source>
        <dbReference type="ARBA" id="ARBA00022729"/>
    </source>
</evidence>
<dbReference type="PROSITE" id="PS51677">
    <property type="entry name" value="NODB"/>
    <property type="match status" value="1"/>
</dbReference>
<dbReference type="GO" id="GO:0005975">
    <property type="term" value="P:carbohydrate metabolic process"/>
    <property type="evidence" value="ECO:0007669"/>
    <property type="project" value="InterPro"/>
</dbReference>
<keyword evidence="3" id="KW-0614">Plasmid</keyword>
<dbReference type="GO" id="GO:0005576">
    <property type="term" value="C:extracellular region"/>
    <property type="evidence" value="ECO:0007669"/>
    <property type="project" value="UniProtKB-SubCell"/>
</dbReference>
<dbReference type="Pfam" id="PF01522">
    <property type="entry name" value="Polysacc_deac_1"/>
    <property type="match status" value="1"/>
</dbReference>
<dbReference type="InterPro" id="IPR002509">
    <property type="entry name" value="NODB_dom"/>
</dbReference>
<evidence type="ECO:0000313" key="3">
    <source>
        <dbReference type="EMBL" id="URZ13809.1"/>
    </source>
</evidence>
<dbReference type="PANTHER" id="PTHR34216">
    <property type="match status" value="1"/>
</dbReference>
<accession>A0A1S8LCT9</accession>
<dbReference type="InterPro" id="IPR051398">
    <property type="entry name" value="Polysacch_Deacetylase"/>
</dbReference>
<dbReference type="CDD" id="cd10918">
    <property type="entry name" value="CE4_NodB_like_5s_6s"/>
    <property type="match status" value="1"/>
</dbReference>
<evidence type="ECO:0000256" key="1">
    <source>
        <dbReference type="ARBA" id="ARBA00004613"/>
    </source>
</evidence>
<dbReference type="SUPFAM" id="SSF88713">
    <property type="entry name" value="Glycoside hydrolase/deacetylase"/>
    <property type="match status" value="1"/>
</dbReference>
<name>A0A1S8LCT9_9CLOT</name>
<dbReference type="KEGG" id="crw:CROST_045870"/>
<evidence type="ECO:0000313" key="4">
    <source>
        <dbReference type="Proteomes" id="UP000190951"/>
    </source>
</evidence>
<gene>
    <name evidence="3" type="ORF">CROST_045870</name>
</gene>
<dbReference type="PANTHER" id="PTHR34216:SF3">
    <property type="entry name" value="POLY-BETA-1,6-N-ACETYL-D-GLUCOSAMINE N-DEACETYLASE"/>
    <property type="match status" value="1"/>
</dbReference>
<dbReference type="GO" id="GO:0016810">
    <property type="term" value="F:hydrolase activity, acting on carbon-nitrogen (but not peptide) bonds"/>
    <property type="evidence" value="ECO:0007669"/>
    <property type="project" value="InterPro"/>
</dbReference>
<comment type="subcellular location">
    <subcellularLocation>
        <location evidence="1">Secreted</location>
    </subcellularLocation>
</comment>
<protein>
    <submittedName>
        <fullName evidence="3">Uncharacterized protein</fullName>
    </submittedName>
</protein>
<keyword evidence="4" id="KW-1185">Reference proteome</keyword>
<proteinExistence type="predicted"/>